<evidence type="ECO:0000256" key="1">
    <source>
        <dbReference type="SAM" id="MobiDB-lite"/>
    </source>
</evidence>
<dbReference type="AlphaFoldDB" id="A0A194XLW1"/>
<dbReference type="EMBL" id="KQ947408">
    <property type="protein sequence ID" value="KUJ21168.1"/>
    <property type="molecule type" value="Genomic_DNA"/>
</dbReference>
<name>A0A194XLW1_MOLSC</name>
<keyword evidence="3" id="KW-1185">Reference proteome</keyword>
<dbReference type="Proteomes" id="UP000070700">
    <property type="component" value="Unassembled WGS sequence"/>
</dbReference>
<feature type="region of interest" description="Disordered" evidence="1">
    <location>
        <begin position="136"/>
        <end position="155"/>
    </location>
</feature>
<reference evidence="2 3" key="1">
    <citation type="submission" date="2015-10" db="EMBL/GenBank/DDBJ databases">
        <title>Full genome of DAOMC 229536 Phialocephala scopiformis, a fungal endophyte of spruce producing the potent anti-insectan compound rugulosin.</title>
        <authorList>
            <consortium name="DOE Joint Genome Institute"/>
            <person name="Walker A.K."/>
            <person name="Frasz S.L."/>
            <person name="Seifert K.A."/>
            <person name="Miller J.D."/>
            <person name="Mondo S.J."/>
            <person name="Labutti K."/>
            <person name="Lipzen A."/>
            <person name="Dockter R."/>
            <person name="Kennedy M."/>
            <person name="Grigoriev I.V."/>
            <person name="Spatafora J.W."/>
        </authorList>
    </citation>
    <scope>NUCLEOTIDE SEQUENCE [LARGE SCALE GENOMIC DNA]</scope>
    <source>
        <strain evidence="2 3">CBS 120377</strain>
    </source>
</reference>
<dbReference type="InParanoid" id="A0A194XLW1"/>
<organism evidence="2 3">
    <name type="scientific">Mollisia scopiformis</name>
    <name type="common">Conifer needle endophyte fungus</name>
    <name type="synonym">Phialocephala scopiformis</name>
    <dbReference type="NCBI Taxonomy" id="149040"/>
    <lineage>
        <taxon>Eukaryota</taxon>
        <taxon>Fungi</taxon>
        <taxon>Dikarya</taxon>
        <taxon>Ascomycota</taxon>
        <taxon>Pezizomycotina</taxon>
        <taxon>Leotiomycetes</taxon>
        <taxon>Helotiales</taxon>
        <taxon>Mollisiaceae</taxon>
        <taxon>Mollisia</taxon>
    </lineage>
</organism>
<sequence length="155" mass="17316">MTIGLQKIRYAGSGRRSCWDHSECPLPFAQQQVTAYPASTLHHVESHPTSHQPGNAPASCTCISNQRFSIRLQIPKSEMFWAASGPHSLRPGKAAGPVPRCSRTRVDRYHDLVEGTDYLMLKAFSLESKAESMATREMSRSFYSSDNQKMGKERA</sequence>
<proteinExistence type="predicted"/>
<dbReference type="KEGG" id="psco:LY89DRAFT_428384"/>
<protein>
    <submittedName>
        <fullName evidence="2">Uncharacterized protein</fullName>
    </submittedName>
</protein>
<dbReference type="GeneID" id="28817182"/>
<gene>
    <name evidence="2" type="ORF">LY89DRAFT_428384</name>
</gene>
<evidence type="ECO:0000313" key="2">
    <source>
        <dbReference type="EMBL" id="KUJ21168.1"/>
    </source>
</evidence>
<accession>A0A194XLW1</accession>
<evidence type="ECO:0000313" key="3">
    <source>
        <dbReference type="Proteomes" id="UP000070700"/>
    </source>
</evidence>
<dbReference type="RefSeq" id="XP_018075523.1">
    <property type="nucleotide sequence ID" value="XM_018207456.1"/>
</dbReference>